<dbReference type="GO" id="GO:0033969">
    <property type="term" value="F:gamma-glutamyl-gamma-aminobutyrate hydrolase activity"/>
    <property type="evidence" value="ECO:0007669"/>
    <property type="project" value="TreeGrafter"/>
</dbReference>
<evidence type="ECO:0000313" key="2">
    <source>
        <dbReference type="EMBL" id="RCK79046.1"/>
    </source>
</evidence>
<dbReference type="GO" id="GO:0005829">
    <property type="term" value="C:cytosol"/>
    <property type="evidence" value="ECO:0007669"/>
    <property type="project" value="TreeGrafter"/>
</dbReference>
<comment type="caution">
    <text evidence="2">The sequence shown here is derived from an EMBL/GenBank/DDBJ whole genome shotgun (WGS) entry which is preliminary data.</text>
</comment>
<dbReference type="PANTHER" id="PTHR43235">
    <property type="entry name" value="GLUTAMINE AMIDOTRANSFERASE PB2B2.05-RELATED"/>
    <property type="match status" value="1"/>
</dbReference>
<reference evidence="2 3" key="1">
    <citation type="submission" date="2018-05" db="EMBL/GenBank/DDBJ databases">
        <title>A metagenomic window into the 2 km-deep terrestrial subsurface aquifer revealed taxonomically and functionally diverse microbial community comprising novel uncultured bacterial lineages.</title>
        <authorList>
            <person name="Kadnikov V.V."/>
            <person name="Mardanov A.V."/>
            <person name="Beletsky A.V."/>
            <person name="Banks D."/>
            <person name="Pimenov N.V."/>
            <person name="Frank Y.A."/>
            <person name="Karnachuk O.V."/>
            <person name="Ravin N.V."/>
        </authorList>
    </citation>
    <scope>NUCLEOTIDE SEQUENCE [LARGE SCALE GENOMIC DNA]</scope>
    <source>
        <strain evidence="2">BY5</strain>
    </source>
</reference>
<dbReference type="PROSITE" id="PS51273">
    <property type="entry name" value="GATASE_TYPE_1"/>
    <property type="match status" value="1"/>
</dbReference>
<feature type="region of interest" description="Disordered" evidence="1">
    <location>
        <begin position="48"/>
        <end position="76"/>
    </location>
</feature>
<dbReference type="InterPro" id="IPR011697">
    <property type="entry name" value="Peptidase_C26"/>
</dbReference>
<keyword evidence="2" id="KW-0808">Transferase</keyword>
<sequence length="339" mass="36829">MMDRERRLGMGFLSGALGLVILLGALLSIGSVLIAGRDASLGYLPFASQSSEPSGSEAPTAVVATTTGPGVTVPPASDGPRIGLVYTASQAAILASGREDPLRSYRRAIEMHGGRVVSLLVSDPESVTNEKTRLLDGLLLPGGCDVDPELFGEDPHPRLERIDRALDSLQFFLLEFARKLRLPVLGICRGHQVINVFHGGSLYQDIPTQLVDVPPLIHRLKDDHGTHRAVHLIQIASGSEMEVLAGSSTWEVNTYHHQSVKQLGRDLRVTASSADGVVEAIEGTTDWFVLGVQFHPEKDLEHDPRCVALFARFVEAVRAHRAEEEAARARQKNRSEPPR</sequence>
<protein>
    <submittedName>
        <fullName evidence="2">Para-aminobenzoate synthase, amidotransferase component</fullName>
    </submittedName>
</protein>
<dbReference type="GO" id="GO:0006598">
    <property type="term" value="P:polyamine catabolic process"/>
    <property type="evidence" value="ECO:0007669"/>
    <property type="project" value="TreeGrafter"/>
</dbReference>
<dbReference type="AlphaFoldDB" id="A0A367ZLZ2"/>
<dbReference type="Pfam" id="PF07722">
    <property type="entry name" value="Peptidase_C26"/>
    <property type="match status" value="1"/>
</dbReference>
<proteinExistence type="predicted"/>
<dbReference type="SUPFAM" id="SSF52317">
    <property type="entry name" value="Class I glutamine amidotransferase-like"/>
    <property type="match status" value="1"/>
</dbReference>
<dbReference type="EMBL" id="QOQW01000016">
    <property type="protein sequence ID" value="RCK79046.1"/>
    <property type="molecule type" value="Genomic_DNA"/>
</dbReference>
<evidence type="ECO:0000313" key="3">
    <source>
        <dbReference type="Proteomes" id="UP000252355"/>
    </source>
</evidence>
<name>A0A367ZLZ2_9BACT</name>
<dbReference type="Gene3D" id="3.40.50.880">
    <property type="match status" value="1"/>
</dbReference>
<dbReference type="InterPro" id="IPR044668">
    <property type="entry name" value="PuuD-like"/>
</dbReference>
<dbReference type="Proteomes" id="UP000252355">
    <property type="component" value="Unassembled WGS sequence"/>
</dbReference>
<dbReference type="CDD" id="cd01745">
    <property type="entry name" value="GATase1_2"/>
    <property type="match status" value="1"/>
</dbReference>
<dbReference type="PANTHER" id="PTHR43235:SF1">
    <property type="entry name" value="GLUTAMINE AMIDOTRANSFERASE PB2B2.05-RELATED"/>
    <property type="match status" value="1"/>
</dbReference>
<gene>
    <name evidence="2" type="ORF">OZSIB_0388</name>
</gene>
<accession>A0A367ZLZ2</accession>
<organism evidence="2 3">
    <name type="scientific">Candidatus Ozemobacter sibiricus</name>
    <dbReference type="NCBI Taxonomy" id="2268124"/>
    <lineage>
        <taxon>Bacteria</taxon>
        <taxon>Candidatus Ozemobacteria</taxon>
        <taxon>Candidatus Ozemobacterales</taxon>
        <taxon>Candidatus Ozemobacteraceae</taxon>
        <taxon>Candidatus Ozemobacter</taxon>
    </lineage>
</organism>
<dbReference type="InterPro" id="IPR029062">
    <property type="entry name" value="Class_I_gatase-like"/>
</dbReference>
<feature type="compositionally biased region" description="Low complexity" evidence="1">
    <location>
        <begin position="58"/>
        <end position="76"/>
    </location>
</feature>
<evidence type="ECO:0000256" key="1">
    <source>
        <dbReference type="SAM" id="MobiDB-lite"/>
    </source>
</evidence>
<dbReference type="GO" id="GO:0016740">
    <property type="term" value="F:transferase activity"/>
    <property type="evidence" value="ECO:0007669"/>
    <property type="project" value="UniProtKB-KW"/>
</dbReference>